<dbReference type="PANTHER" id="PTHR30270:SF0">
    <property type="entry name" value="THIAMINE-MONOPHOSPHATE KINASE"/>
    <property type="match status" value="1"/>
</dbReference>
<dbReference type="GO" id="GO:0009228">
    <property type="term" value="P:thiamine biosynthetic process"/>
    <property type="evidence" value="ECO:0007669"/>
    <property type="project" value="UniProtKB-KW"/>
</dbReference>
<dbReference type="InterPro" id="IPR006283">
    <property type="entry name" value="ThiL-like"/>
</dbReference>
<dbReference type="InterPro" id="IPR016188">
    <property type="entry name" value="PurM-like_N"/>
</dbReference>
<feature type="non-terminal residue" evidence="3">
    <location>
        <position position="243"/>
    </location>
</feature>
<evidence type="ECO:0000313" key="3">
    <source>
        <dbReference type="EMBL" id="EEP59953.1"/>
    </source>
</evidence>
<keyword evidence="1" id="KW-0784">Thiamine biosynthesis</keyword>
<evidence type="ECO:0000259" key="2">
    <source>
        <dbReference type="Pfam" id="PF00586"/>
    </source>
</evidence>
<proteinExistence type="predicted"/>
<dbReference type="EC" id="2.7.4.16" evidence="3"/>
<dbReference type="SUPFAM" id="SSF56042">
    <property type="entry name" value="PurM C-terminal domain-like"/>
    <property type="match status" value="1"/>
</dbReference>
<dbReference type="Pfam" id="PF00586">
    <property type="entry name" value="AIRS"/>
    <property type="match status" value="1"/>
</dbReference>
<dbReference type="GO" id="GO:0009030">
    <property type="term" value="F:thiamine-phosphate kinase activity"/>
    <property type="evidence" value="ECO:0007669"/>
    <property type="project" value="UniProtKB-EC"/>
</dbReference>
<organism evidence="3 4">
    <name type="scientific">Sulfurihydrogenibium yellowstonense SS-5</name>
    <dbReference type="NCBI Taxonomy" id="432331"/>
    <lineage>
        <taxon>Bacteria</taxon>
        <taxon>Pseudomonadati</taxon>
        <taxon>Aquificota</taxon>
        <taxon>Aquificia</taxon>
        <taxon>Aquificales</taxon>
        <taxon>Hydrogenothermaceae</taxon>
        <taxon>Sulfurihydrogenibium</taxon>
    </lineage>
</organism>
<name>C4FLU8_9AQUI</name>
<reference evidence="3 4" key="1">
    <citation type="submission" date="2009-04" db="EMBL/GenBank/DDBJ databases">
        <authorList>
            <person name="Reysenbach A.-L."/>
            <person name="Heidelberg J.F."/>
            <person name="Nelson W.C."/>
        </authorList>
    </citation>
    <scope>NUCLEOTIDE SEQUENCE [LARGE SCALE GENOMIC DNA]</scope>
    <source>
        <strain evidence="3 4">SS-5</strain>
    </source>
</reference>
<sequence length="243" mass="27205">MERINQIGEFGLIERLNQILPIHDKDVLVGYGDDCACVNINGKLILFTVDIQVENSHFLKDKIKPEDLGWKLATSNVSDVVACGGLPRWALLSLALPKDLEYSFIEKVYIGIKEAQDYYGFYTIGGNCSSSNQIMIDMTMVGEADKFILRSAAKPNQKIYLSGNLGCSKAGLELILMDKKEYEDFEIALINKHYRPKARIDLVEKIKQASACIDISDGLTSDLSHISKKSNVKIIIEKEKLKI</sequence>
<dbReference type="Gene3D" id="3.30.1330.10">
    <property type="entry name" value="PurM-like, N-terminal domain"/>
    <property type="match status" value="1"/>
</dbReference>
<protein>
    <submittedName>
        <fullName evidence="3">Thiamine-monophosphate kinase</fullName>
        <ecNumber evidence="3">2.7.4.16</ecNumber>
    </submittedName>
</protein>
<feature type="domain" description="PurM-like N-terminal" evidence="2">
    <location>
        <begin position="32"/>
        <end position="143"/>
    </location>
</feature>
<dbReference type="AlphaFoldDB" id="C4FLU8"/>
<comment type="caution">
    <text evidence="3">The sequence shown here is derived from an EMBL/GenBank/DDBJ whole genome shotgun (WGS) entry which is preliminary data.</text>
</comment>
<dbReference type="InterPro" id="IPR036921">
    <property type="entry name" value="PurM-like_N_sf"/>
</dbReference>
<evidence type="ECO:0000256" key="1">
    <source>
        <dbReference type="ARBA" id="ARBA00022977"/>
    </source>
</evidence>
<accession>C4FLU8</accession>
<dbReference type="PANTHER" id="PTHR30270">
    <property type="entry name" value="THIAMINE-MONOPHOSPHATE KINASE"/>
    <property type="match status" value="1"/>
</dbReference>
<dbReference type="CDD" id="cd02194">
    <property type="entry name" value="ThiL"/>
    <property type="match status" value="1"/>
</dbReference>
<dbReference type="OrthoDB" id="9802811at2"/>
<dbReference type="RefSeq" id="WP_007547958.1">
    <property type="nucleotide sequence ID" value="NZ_ABZS01000181.1"/>
</dbReference>
<keyword evidence="3" id="KW-0808">Transferase</keyword>
<evidence type="ECO:0000313" key="4">
    <source>
        <dbReference type="Proteomes" id="UP000005540"/>
    </source>
</evidence>
<dbReference type="Proteomes" id="UP000005540">
    <property type="component" value="Unassembled WGS sequence"/>
</dbReference>
<gene>
    <name evidence="3" type="primary">thiL</name>
    <name evidence="3" type="ORF">SULYE_1552</name>
</gene>
<dbReference type="InterPro" id="IPR036676">
    <property type="entry name" value="PurM-like_C_sf"/>
</dbReference>
<dbReference type="NCBIfam" id="TIGR01379">
    <property type="entry name" value="thiL"/>
    <property type="match status" value="1"/>
</dbReference>
<dbReference type="Gene3D" id="3.90.650.10">
    <property type="entry name" value="PurM-like C-terminal domain"/>
    <property type="match status" value="1"/>
</dbReference>
<dbReference type="EMBL" id="ABZS01000181">
    <property type="protein sequence ID" value="EEP59953.1"/>
    <property type="molecule type" value="Genomic_DNA"/>
</dbReference>
<keyword evidence="4" id="KW-1185">Reference proteome</keyword>
<dbReference type="SUPFAM" id="SSF55326">
    <property type="entry name" value="PurM N-terminal domain-like"/>
    <property type="match status" value="1"/>
</dbReference>
<keyword evidence="3" id="KW-0418">Kinase</keyword>